<comment type="caution">
    <text evidence="1">The sequence shown here is derived from an EMBL/GenBank/DDBJ whole genome shotgun (WGS) entry which is preliminary data.</text>
</comment>
<sequence>MITVCKDCPKRHPGCHGDCEWYKAERKALDKENARRRNESAAKYAAASNWCYDRRGVRK</sequence>
<name>A0A3E2VTB5_CLOIN</name>
<evidence type="ECO:0000313" key="2">
    <source>
        <dbReference type="Proteomes" id="UP000260025"/>
    </source>
</evidence>
<gene>
    <name evidence="1" type="ORF">DXA38_14410</name>
</gene>
<evidence type="ECO:0000313" key="1">
    <source>
        <dbReference type="EMBL" id="RGC14167.1"/>
    </source>
</evidence>
<dbReference type="Proteomes" id="UP000260025">
    <property type="component" value="Unassembled WGS sequence"/>
</dbReference>
<dbReference type="OrthoDB" id="9901971at2"/>
<accession>A0A3E2VTB5</accession>
<proteinExistence type="predicted"/>
<protein>
    <submittedName>
        <fullName evidence="1">Uncharacterized protein</fullName>
    </submittedName>
</protein>
<dbReference type="AlphaFoldDB" id="A0A3E2VTB5"/>
<reference evidence="1 2" key="1">
    <citation type="submission" date="2018-08" db="EMBL/GenBank/DDBJ databases">
        <title>A genome reference for cultivated species of the human gut microbiota.</title>
        <authorList>
            <person name="Zou Y."/>
            <person name="Xue W."/>
            <person name="Luo G."/>
        </authorList>
    </citation>
    <scope>NUCLEOTIDE SEQUENCE [LARGE SCALE GENOMIC DNA]</scope>
    <source>
        <strain evidence="1 2">OF01-2LB</strain>
    </source>
</reference>
<organism evidence="1 2">
    <name type="scientific">Clostridium innocuum</name>
    <dbReference type="NCBI Taxonomy" id="1522"/>
    <lineage>
        <taxon>Bacteria</taxon>
        <taxon>Bacillati</taxon>
        <taxon>Bacillota</taxon>
        <taxon>Clostridia</taxon>
        <taxon>Eubacteriales</taxon>
        <taxon>Clostridiaceae</taxon>
        <taxon>Clostridium</taxon>
    </lineage>
</organism>
<dbReference type="EMBL" id="QVEV01000023">
    <property type="protein sequence ID" value="RGC14167.1"/>
    <property type="molecule type" value="Genomic_DNA"/>
</dbReference>